<dbReference type="Pfam" id="PF14608">
    <property type="entry name" value="zf-CCCH_2"/>
    <property type="match status" value="1"/>
</dbReference>
<feature type="coiled-coil region" evidence="6">
    <location>
        <begin position="266"/>
        <end position="300"/>
    </location>
</feature>
<feature type="compositionally biased region" description="Low complexity" evidence="7">
    <location>
        <begin position="39"/>
        <end position="52"/>
    </location>
</feature>
<feature type="zinc finger region" description="C3H1-type" evidence="5">
    <location>
        <begin position="154"/>
        <end position="181"/>
    </location>
</feature>
<reference evidence="9" key="1">
    <citation type="journal article" date="2023" name="Mol. Biol. Evol.">
        <title>Third-Generation Sequencing Reveals the Adaptive Role of the Epigenome in Three Deep-Sea Polychaetes.</title>
        <authorList>
            <person name="Perez M."/>
            <person name="Aroh O."/>
            <person name="Sun Y."/>
            <person name="Lan Y."/>
            <person name="Juniper S.K."/>
            <person name="Young C.R."/>
            <person name="Angers B."/>
            <person name="Qian P.Y."/>
        </authorList>
    </citation>
    <scope>NUCLEOTIDE SEQUENCE</scope>
    <source>
        <strain evidence="9">R07B-5</strain>
    </source>
</reference>
<dbReference type="AlphaFoldDB" id="A0AAD9NS03"/>
<dbReference type="Pfam" id="PF00642">
    <property type="entry name" value="zf-CCCH"/>
    <property type="match status" value="1"/>
</dbReference>
<comment type="caution">
    <text evidence="9">The sequence shown here is derived from an EMBL/GenBank/DDBJ whole genome shotgun (WGS) entry which is preliminary data.</text>
</comment>
<dbReference type="SMART" id="SM00356">
    <property type="entry name" value="ZnF_C3H1"/>
    <property type="match status" value="2"/>
</dbReference>
<accession>A0AAD9NS03</accession>
<keyword evidence="10" id="KW-1185">Reference proteome</keyword>
<evidence type="ECO:0000256" key="5">
    <source>
        <dbReference type="PROSITE-ProRule" id="PRU00723"/>
    </source>
</evidence>
<keyword evidence="2" id="KW-0677">Repeat</keyword>
<gene>
    <name evidence="9" type="ORF">NP493_535g01036</name>
</gene>
<evidence type="ECO:0000256" key="4">
    <source>
        <dbReference type="ARBA" id="ARBA00022833"/>
    </source>
</evidence>
<evidence type="ECO:0000256" key="1">
    <source>
        <dbReference type="ARBA" id="ARBA00022723"/>
    </source>
</evidence>
<organism evidence="9 10">
    <name type="scientific">Ridgeia piscesae</name>
    <name type="common">Tubeworm</name>
    <dbReference type="NCBI Taxonomy" id="27915"/>
    <lineage>
        <taxon>Eukaryota</taxon>
        <taxon>Metazoa</taxon>
        <taxon>Spiralia</taxon>
        <taxon>Lophotrochozoa</taxon>
        <taxon>Annelida</taxon>
        <taxon>Polychaeta</taxon>
        <taxon>Sedentaria</taxon>
        <taxon>Canalipalpata</taxon>
        <taxon>Sabellida</taxon>
        <taxon>Siboglinidae</taxon>
        <taxon>Ridgeia</taxon>
    </lineage>
</organism>
<evidence type="ECO:0000256" key="3">
    <source>
        <dbReference type="ARBA" id="ARBA00022771"/>
    </source>
</evidence>
<protein>
    <recommendedName>
        <fullName evidence="8">C3H1-type domain-containing protein</fullName>
    </recommendedName>
</protein>
<dbReference type="Proteomes" id="UP001209878">
    <property type="component" value="Unassembled WGS sequence"/>
</dbReference>
<evidence type="ECO:0000313" key="9">
    <source>
        <dbReference type="EMBL" id="KAK2178568.1"/>
    </source>
</evidence>
<sequence>MQKETVQIVRSGSTANLNVCGFGDFVREARRGVSRDVPMSASDGASNMSDNSDMSDDMGQRGGGGGGGGGGAVAYSDDICRDFLRNVCQRGKRCRYRHPPSVETPAAVAPAADSSTARRMKRRSTDARASCPGRLQQAVSLGIGLNSTEVPLLQGEVPICKDFLKGECKRGVRCKFRHVASSQSSDVIQEVGGSTHGRAGCVGSATVNERRLRTTISTMDTFESVYNDYVRCDYERSLKRRRIEEDFDSTYNGGYRAVVPTALDYHRLLEEDNILLRHKVEELKKQVSDLAATNEVLLEQNARFRAAKLTSQSNAPPTIVPMMTVTQVVTPTVAHAPVVARPTLGRPQFSQMATSLPQMGINANSGELVVPAVSQQALQTHLTNAVTVQPATMNTPVSVPLNPTNMVPVSIPLDTAMAAPGSIVAVSLGQTLQQQQQGNLTQTSLLNSGVTTALVSYPIMSHTQLPNSTLG</sequence>
<feature type="region of interest" description="Disordered" evidence="7">
    <location>
        <begin position="33"/>
        <end position="70"/>
    </location>
</feature>
<keyword evidence="4 5" id="KW-0862">Zinc</keyword>
<proteinExistence type="predicted"/>
<evidence type="ECO:0000256" key="7">
    <source>
        <dbReference type="SAM" id="MobiDB-lite"/>
    </source>
</evidence>
<dbReference type="GO" id="GO:0008270">
    <property type="term" value="F:zinc ion binding"/>
    <property type="evidence" value="ECO:0007669"/>
    <property type="project" value="UniProtKB-KW"/>
</dbReference>
<keyword evidence="6" id="KW-0175">Coiled coil</keyword>
<dbReference type="PROSITE" id="PS50103">
    <property type="entry name" value="ZF_C3H1"/>
    <property type="match status" value="2"/>
</dbReference>
<keyword evidence="1 5" id="KW-0479">Metal-binding</keyword>
<dbReference type="GO" id="GO:0003723">
    <property type="term" value="F:RNA binding"/>
    <property type="evidence" value="ECO:0007669"/>
    <property type="project" value="TreeGrafter"/>
</dbReference>
<evidence type="ECO:0000313" key="10">
    <source>
        <dbReference type="Proteomes" id="UP001209878"/>
    </source>
</evidence>
<dbReference type="Gene3D" id="3.30.1370.210">
    <property type="match status" value="2"/>
</dbReference>
<feature type="zinc finger region" description="C3H1-type" evidence="5">
    <location>
        <begin position="74"/>
        <end position="101"/>
    </location>
</feature>
<dbReference type="EMBL" id="JAODUO010000538">
    <property type="protein sequence ID" value="KAK2178568.1"/>
    <property type="molecule type" value="Genomic_DNA"/>
</dbReference>
<evidence type="ECO:0000256" key="6">
    <source>
        <dbReference type="SAM" id="Coils"/>
    </source>
</evidence>
<feature type="domain" description="C3H1-type" evidence="8">
    <location>
        <begin position="154"/>
        <end position="181"/>
    </location>
</feature>
<name>A0AAD9NS03_RIDPI</name>
<evidence type="ECO:0000259" key="8">
    <source>
        <dbReference type="PROSITE" id="PS50103"/>
    </source>
</evidence>
<feature type="domain" description="C3H1-type" evidence="8">
    <location>
        <begin position="74"/>
        <end position="101"/>
    </location>
</feature>
<dbReference type="InterPro" id="IPR000571">
    <property type="entry name" value="Znf_CCCH"/>
</dbReference>
<dbReference type="GO" id="GO:0043484">
    <property type="term" value="P:regulation of RNA splicing"/>
    <property type="evidence" value="ECO:0007669"/>
    <property type="project" value="TreeGrafter"/>
</dbReference>
<dbReference type="PANTHER" id="PTHR12675:SF6">
    <property type="entry name" value="ZINC FINGER CCCH DOMAIN-CONTAINING PROTEIN 10"/>
    <property type="match status" value="1"/>
</dbReference>
<evidence type="ECO:0000256" key="2">
    <source>
        <dbReference type="ARBA" id="ARBA00022737"/>
    </source>
</evidence>
<dbReference type="PANTHER" id="PTHR12675">
    <property type="entry name" value="MUSCLEBLIND-LIKE PROTEIN"/>
    <property type="match status" value="1"/>
</dbReference>
<feature type="compositionally biased region" description="Gly residues" evidence="7">
    <location>
        <begin position="60"/>
        <end position="70"/>
    </location>
</feature>
<keyword evidence="3 5" id="KW-0863">Zinc-finger</keyword>